<dbReference type="SUPFAM" id="SSF56112">
    <property type="entry name" value="Protein kinase-like (PK-like)"/>
    <property type="match status" value="1"/>
</dbReference>
<dbReference type="Proteomes" id="UP000265618">
    <property type="component" value="Unassembled WGS sequence"/>
</dbReference>
<evidence type="ECO:0000256" key="1">
    <source>
        <dbReference type="PROSITE-ProRule" id="PRU10141"/>
    </source>
</evidence>
<reference evidence="3 4" key="1">
    <citation type="journal article" date="2018" name="PLoS ONE">
        <title>The draft genome of Kipferlia bialata reveals reductive genome evolution in fornicate parasites.</title>
        <authorList>
            <person name="Tanifuji G."/>
            <person name="Takabayashi S."/>
            <person name="Kume K."/>
            <person name="Takagi M."/>
            <person name="Nakayama T."/>
            <person name="Kamikawa R."/>
            <person name="Inagaki Y."/>
            <person name="Hashimoto T."/>
        </authorList>
    </citation>
    <scope>NUCLEOTIDE SEQUENCE [LARGE SCALE GENOMIC DNA]</scope>
    <source>
        <strain evidence="3">NY0173</strain>
    </source>
</reference>
<dbReference type="InterPro" id="IPR017441">
    <property type="entry name" value="Protein_kinase_ATP_BS"/>
</dbReference>
<protein>
    <recommendedName>
        <fullName evidence="2">Protein kinase domain-containing protein</fullName>
    </recommendedName>
</protein>
<evidence type="ECO:0000313" key="3">
    <source>
        <dbReference type="EMBL" id="GIQ83627.1"/>
    </source>
</evidence>
<feature type="binding site" evidence="1">
    <location>
        <position position="52"/>
    </location>
    <ligand>
        <name>ATP</name>
        <dbReference type="ChEBI" id="CHEBI:30616"/>
    </ligand>
</feature>
<dbReference type="GO" id="GO:0005524">
    <property type="term" value="F:ATP binding"/>
    <property type="evidence" value="ECO:0007669"/>
    <property type="project" value="UniProtKB-UniRule"/>
</dbReference>
<dbReference type="PROSITE" id="PS50011">
    <property type="entry name" value="PROTEIN_KINASE_DOM"/>
    <property type="match status" value="1"/>
</dbReference>
<feature type="non-terminal residue" evidence="3">
    <location>
        <position position="1"/>
    </location>
</feature>
<accession>A0A9K3CVC4</accession>
<evidence type="ECO:0000313" key="4">
    <source>
        <dbReference type="Proteomes" id="UP000265618"/>
    </source>
</evidence>
<keyword evidence="1" id="KW-0067">ATP-binding</keyword>
<dbReference type="EMBL" id="BDIP01001119">
    <property type="protein sequence ID" value="GIQ83627.1"/>
    <property type="molecule type" value="Genomic_DNA"/>
</dbReference>
<dbReference type="InterPro" id="IPR011009">
    <property type="entry name" value="Kinase-like_dom_sf"/>
</dbReference>
<dbReference type="GO" id="GO:0004672">
    <property type="term" value="F:protein kinase activity"/>
    <property type="evidence" value="ECO:0007669"/>
    <property type="project" value="InterPro"/>
</dbReference>
<sequence>MADSQPLGECLDMKKFRRVSLSGIFTITEFLGEGSFGVVVKAERGGQSYACKLIEPNQQFPASLVYLQRELANLRVRDALGSPFIVG</sequence>
<gene>
    <name evidence="3" type="ORF">KIPB_004977</name>
</gene>
<comment type="caution">
    <text evidence="3">The sequence shown here is derived from an EMBL/GenBank/DDBJ whole genome shotgun (WGS) entry which is preliminary data.</text>
</comment>
<keyword evidence="1" id="KW-0547">Nucleotide-binding</keyword>
<name>A0A9K3CVC4_9EUKA</name>
<organism evidence="3 4">
    <name type="scientific">Kipferlia bialata</name>
    <dbReference type="NCBI Taxonomy" id="797122"/>
    <lineage>
        <taxon>Eukaryota</taxon>
        <taxon>Metamonada</taxon>
        <taxon>Carpediemonas-like organisms</taxon>
        <taxon>Kipferlia</taxon>
    </lineage>
</organism>
<dbReference type="PROSITE" id="PS00107">
    <property type="entry name" value="PROTEIN_KINASE_ATP"/>
    <property type="match status" value="1"/>
</dbReference>
<evidence type="ECO:0000259" key="2">
    <source>
        <dbReference type="PROSITE" id="PS50011"/>
    </source>
</evidence>
<dbReference type="AlphaFoldDB" id="A0A9K3CVC4"/>
<proteinExistence type="predicted"/>
<feature type="domain" description="Protein kinase" evidence="2">
    <location>
        <begin position="25"/>
        <end position="87"/>
    </location>
</feature>
<dbReference type="Gene3D" id="3.30.200.20">
    <property type="entry name" value="Phosphorylase Kinase, domain 1"/>
    <property type="match status" value="1"/>
</dbReference>
<keyword evidence="4" id="KW-1185">Reference proteome</keyword>
<dbReference type="InterPro" id="IPR000719">
    <property type="entry name" value="Prot_kinase_dom"/>
</dbReference>